<evidence type="ECO:0000259" key="17">
    <source>
        <dbReference type="PROSITE" id="PS50885"/>
    </source>
</evidence>
<keyword evidence="19" id="KW-1185">Reference proteome</keyword>
<evidence type="ECO:0000256" key="4">
    <source>
        <dbReference type="ARBA" id="ARBA00022475"/>
    </source>
</evidence>
<dbReference type="Gene3D" id="3.30.565.10">
    <property type="entry name" value="Histidine kinase-like ATPase, C-terminal domain"/>
    <property type="match status" value="1"/>
</dbReference>
<dbReference type="PROSITE" id="PS50109">
    <property type="entry name" value="HIS_KIN"/>
    <property type="match status" value="1"/>
</dbReference>
<dbReference type="InterPro" id="IPR005467">
    <property type="entry name" value="His_kinase_dom"/>
</dbReference>
<evidence type="ECO:0000256" key="5">
    <source>
        <dbReference type="ARBA" id="ARBA00022519"/>
    </source>
</evidence>
<keyword evidence="11" id="KW-0067">ATP-binding</keyword>
<feature type="domain" description="Histidine kinase" evidence="16">
    <location>
        <begin position="240"/>
        <end position="442"/>
    </location>
</feature>
<dbReference type="InterPro" id="IPR003594">
    <property type="entry name" value="HATPase_dom"/>
</dbReference>
<dbReference type="Gene3D" id="1.10.287.130">
    <property type="match status" value="1"/>
</dbReference>
<dbReference type="SUPFAM" id="SSF55874">
    <property type="entry name" value="ATPase domain of HSP90 chaperone/DNA topoisomerase II/histidine kinase"/>
    <property type="match status" value="1"/>
</dbReference>
<keyword evidence="13" id="KW-0902">Two-component regulatory system</keyword>
<evidence type="ECO:0000256" key="3">
    <source>
        <dbReference type="ARBA" id="ARBA00012438"/>
    </source>
</evidence>
<evidence type="ECO:0000256" key="6">
    <source>
        <dbReference type="ARBA" id="ARBA00022553"/>
    </source>
</evidence>
<keyword evidence="8 15" id="KW-0812">Transmembrane</keyword>
<keyword evidence="12 15" id="KW-1133">Transmembrane helix</keyword>
<evidence type="ECO:0000256" key="11">
    <source>
        <dbReference type="ARBA" id="ARBA00022840"/>
    </source>
</evidence>
<dbReference type="CDD" id="cd00082">
    <property type="entry name" value="HisKA"/>
    <property type="match status" value="1"/>
</dbReference>
<keyword evidence="7" id="KW-0808">Transferase</keyword>
<keyword evidence="10 18" id="KW-0418">Kinase</keyword>
<dbReference type="SMART" id="SM00387">
    <property type="entry name" value="HATPase_c"/>
    <property type="match status" value="1"/>
</dbReference>
<dbReference type="PRINTS" id="PR00344">
    <property type="entry name" value="BCTRLSENSOR"/>
</dbReference>
<evidence type="ECO:0000256" key="7">
    <source>
        <dbReference type="ARBA" id="ARBA00022679"/>
    </source>
</evidence>
<evidence type="ECO:0000256" key="8">
    <source>
        <dbReference type="ARBA" id="ARBA00022692"/>
    </source>
</evidence>
<dbReference type="SMART" id="SM00388">
    <property type="entry name" value="HisKA"/>
    <property type="match status" value="1"/>
</dbReference>
<dbReference type="GO" id="GO:0005886">
    <property type="term" value="C:plasma membrane"/>
    <property type="evidence" value="ECO:0007669"/>
    <property type="project" value="UniProtKB-SubCell"/>
</dbReference>
<feature type="transmembrane region" description="Helical" evidence="15">
    <location>
        <begin position="21"/>
        <end position="42"/>
    </location>
</feature>
<evidence type="ECO:0000256" key="10">
    <source>
        <dbReference type="ARBA" id="ARBA00022777"/>
    </source>
</evidence>
<keyword evidence="6" id="KW-0597">Phosphoprotein</keyword>
<dbReference type="EMBL" id="NEVS01000001">
    <property type="protein sequence ID" value="OZI67440.1"/>
    <property type="molecule type" value="Genomic_DNA"/>
</dbReference>
<evidence type="ECO:0000256" key="14">
    <source>
        <dbReference type="ARBA" id="ARBA00023136"/>
    </source>
</evidence>
<evidence type="ECO:0000256" key="15">
    <source>
        <dbReference type="SAM" id="Phobius"/>
    </source>
</evidence>
<dbReference type="SMART" id="SM00304">
    <property type="entry name" value="HAMP"/>
    <property type="match status" value="1"/>
</dbReference>
<proteinExistence type="predicted"/>
<sequence>MSAPSATQRFALWPRTLVVRLFVIFLVGLAVAQALSMALLFYERYEAGKSMMLGALGSDVSIAMDILDRLPPDERPAWLSRLSTAKRVYLLREGVADQPVTNSAGQSAADRIRDALPGRDVAVRAMAGDPKHIQAMMHLRDGSPVTLDIHLSLMPLAMWLPLVLVVQLLLLVGCVWYAVRLAVRPLTRLAHAADTLDPNKTGPRLDEQGPMEVAHAATAFNAMQDRIAAHLAERMRILGAISHDLQTPITRMKLRSELMDESPDKTKLAQDLDEVERLVREGLAYARTAHGALEKPARLDICAFLDSLTCDYQDTGKDVSLTGSSGGPMLTRPHALRRLLGNLIDNALKYGGGAAEVHVEPRDDGSLTVSVLDRGPGIPDDRLEDVLQPFYRLEGSRNRDTGGTGLGLAIASQLAAVTGGTLTLRNREGGGLCAELRLAGLE</sequence>
<accession>A0A261V1N2</accession>
<dbReference type="GO" id="GO:0000155">
    <property type="term" value="F:phosphorelay sensor kinase activity"/>
    <property type="evidence" value="ECO:0007669"/>
    <property type="project" value="InterPro"/>
</dbReference>
<keyword evidence="5" id="KW-0997">Cell inner membrane</keyword>
<dbReference type="InterPro" id="IPR036097">
    <property type="entry name" value="HisK_dim/P_sf"/>
</dbReference>
<organism evidence="18 19">
    <name type="scientific">Bordetella genomosp. 11</name>
    <dbReference type="NCBI Taxonomy" id="1416808"/>
    <lineage>
        <taxon>Bacteria</taxon>
        <taxon>Pseudomonadati</taxon>
        <taxon>Pseudomonadota</taxon>
        <taxon>Betaproteobacteria</taxon>
        <taxon>Burkholderiales</taxon>
        <taxon>Alcaligenaceae</taxon>
        <taxon>Bordetella</taxon>
    </lineage>
</organism>
<keyword evidence="9" id="KW-0547">Nucleotide-binding</keyword>
<dbReference type="InterPro" id="IPR003660">
    <property type="entry name" value="HAMP_dom"/>
</dbReference>
<evidence type="ECO:0000256" key="2">
    <source>
        <dbReference type="ARBA" id="ARBA00004429"/>
    </source>
</evidence>
<keyword evidence="4" id="KW-1003">Cell membrane</keyword>
<protein>
    <recommendedName>
        <fullName evidence="3">histidine kinase</fullName>
        <ecNumber evidence="3">2.7.13.3</ecNumber>
    </recommendedName>
</protein>
<dbReference type="InterPro" id="IPR003661">
    <property type="entry name" value="HisK_dim/P_dom"/>
</dbReference>
<feature type="domain" description="HAMP" evidence="17">
    <location>
        <begin position="180"/>
        <end position="232"/>
    </location>
</feature>
<reference evidence="19" key="1">
    <citation type="submission" date="2017-05" db="EMBL/GenBank/DDBJ databases">
        <title>Complete and WGS of Bordetella genogroups.</title>
        <authorList>
            <person name="Spilker T."/>
            <person name="Lipuma J."/>
        </authorList>
    </citation>
    <scope>NUCLEOTIDE SEQUENCE [LARGE SCALE GENOMIC DNA]</scope>
    <source>
        <strain evidence="19">AU8856</strain>
    </source>
</reference>
<evidence type="ECO:0000313" key="18">
    <source>
        <dbReference type="EMBL" id="OZI67440.1"/>
    </source>
</evidence>
<dbReference type="Proteomes" id="UP000215767">
    <property type="component" value="Unassembled WGS sequence"/>
</dbReference>
<dbReference type="AlphaFoldDB" id="A0A261V1N2"/>
<evidence type="ECO:0000259" key="16">
    <source>
        <dbReference type="PROSITE" id="PS50109"/>
    </source>
</evidence>
<comment type="catalytic activity">
    <reaction evidence="1">
        <text>ATP + protein L-histidine = ADP + protein N-phospho-L-histidine.</text>
        <dbReference type="EC" id="2.7.13.3"/>
    </reaction>
</comment>
<dbReference type="CDD" id="cd06225">
    <property type="entry name" value="HAMP"/>
    <property type="match status" value="1"/>
</dbReference>
<keyword evidence="14 15" id="KW-0472">Membrane</keyword>
<evidence type="ECO:0000313" key="19">
    <source>
        <dbReference type="Proteomes" id="UP000215767"/>
    </source>
</evidence>
<dbReference type="SUPFAM" id="SSF47384">
    <property type="entry name" value="Homodimeric domain of signal transducing histidine kinase"/>
    <property type="match status" value="1"/>
</dbReference>
<evidence type="ECO:0000256" key="1">
    <source>
        <dbReference type="ARBA" id="ARBA00000085"/>
    </source>
</evidence>
<dbReference type="GO" id="GO:0005524">
    <property type="term" value="F:ATP binding"/>
    <property type="evidence" value="ECO:0007669"/>
    <property type="project" value="UniProtKB-KW"/>
</dbReference>
<dbReference type="InterPro" id="IPR036890">
    <property type="entry name" value="HATPase_C_sf"/>
</dbReference>
<dbReference type="OrthoDB" id="9804645at2"/>
<name>A0A261V1N2_9BORD</name>
<comment type="subcellular location">
    <subcellularLocation>
        <location evidence="2">Cell inner membrane</location>
        <topology evidence="2">Multi-pass membrane protein</topology>
    </subcellularLocation>
</comment>
<evidence type="ECO:0000256" key="13">
    <source>
        <dbReference type="ARBA" id="ARBA00023012"/>
    </source>
</evidence>
<dbReference type="PANTHER" id="PTHR44936:SF5">
    <property type="entry name" value="SENSOR HISTIDINE KINASE ENVZ"/>
    <property type="match status" value="1"/>
</dbReference>
<comment type="caution">
    <text evidence="18">The sequence shown here is derived from an EMBL/GenBank/DDBJ whole genome shotgun (WGS) entry which is preliminary data.</text>
</comment>
<dbReference type="InterPro" id="IPR050980">
    <property type="entry name" value="2C_sensor_his_kinase"/>
</dbReference>
<feature type="transmembrane region" description="Helical" evidence="15">
    <location>
        <begin position="156"/>
        <end position="179"/>
    </location>
</feature>
<evidence type="ECO:0000256" key="12">
    <source>
        <dbReference type="ARBA" id="ARBA00022989"/>
    </source>
</evidence>
<dbReference type="Pfam" id="PF00672">
    <property type="entry name" value="HAMP"/>
    <property type="match status" value="1"/>
</dbReference>
<dbReference type="InterPro" id="IPR004358">
    <property type="entry name" value="Sig_transdc_His_kin-like_C"/>
</dbReference>
<gene>
    <name evidence="18" type="ORF">CAL28_04935</name>
</gene>
<dbReference type="PANTHER" id="PTHR44936">
    <property type="entry name" value="SENSOR PROTEIN CREC"/>
    <property type="match status" value="1"/>
</dbReference>
<dbReference type="EC" id="2.7.13.3" evidence="3"/>
<evidence type="ECO:0000256" key="9">
    <source>
        <dbReference type="ARBA" id="ARBA00022741"/>
    </source>
</evidence>
<dbReference type="PROSITE" id="PS50885">
    <property type="entry name" value="HAMP"/>
    <property type="match status" value="1"/>
</dbReference>
<dbReference type="Pfam" id="PF02518">
    <property type="entry name" value="HATPase_c"/>
    <property type="match status" value="1"/>
</dbReference>